<reference evidence="1 2" key="1">
    <citation type="submission" date="2016-05" db="EMBL/GenBank/DDBJ databases">
        <title>A degradative enzymes factory behind the ericoid mycorrhizal symbiosis.</title>
        <authorList>
            <consortium name="DOE Joint Genome Institute"/>
            <person name="Martino E."/>
            <person name="Morin E."/>
            <person name="Grelet G."/>
            <person name="Kuo A."/>
            <person name="Kohler A."/>
            <person name="Daghino S."/>
            <person name="Barry K."/>
            <person name="Choi C."/>
            <person name="Cichocki N."/>
            <person name="Clum A."/>
            <person name="Copeland A."/>
            <person name="Hainaut M."/>
            <person name="Haridas S."/>
            <person name="Labutti K."/>
            <person name="Lindquist E."/>
            <person name="Lipzen A."/>
            <person name="Khouja H.-R."/>
            <person name="Murat C."/>
            <person name="Ohm R."/>
            <person name="Olson A."/>
            <person name="Spatafora J."/>
            <person name="Veneault-Fourrey C."/>
            <person name="Henrissat B."/>
            <person name="Grigoriev I."/>
            <person name="Martin F."/>
            <person name="Perotto S."/>
        </authorList>
    </citation>
    <scope>NUCLEOTIDE SEQUENCE [LARGE SCALE GENOMIC DNA]</scope>
    <source>
        <strain evidence="1 2">UAMH 7357</strain>
    </source>
</reference>
<protein>
    <submittedName>
        <fullName evidence="1">Uncharacterized protein</fullName>
    </submittedName>
</protein>
<gene>
    <name evidence="1" type="ORF">NA56DRAFT_320791</name>
</gene>
<keyword evidence="2" id="KW-1185">Reference proteome</keyword>
<evidence type="ECO:0000313" key="2">
    <source>
        <dbReference type="Proteomes" id="UP000235672"/>
    </source>
</evidence>
<name>A0A2J6PPX9_9HELO</name>
<dbReference type="Proteomes" id="UP000235672">
    <property type="component" value="Unassembled WGS sequence"/>
</dbReference>
<dbReference type="AlphaFoldDB" id="A0A2J6PPX9"/>
<dbReference type="OrthoDB" id="2250022at2759"/>
<dbReference type="EMBL" id="KZ613508">
    <property type="protein sequence ID" value="PMD16082.1"/>
    <property type="molecule type" value="Genomic_DNA"/>
</dbReference>
<evidence type="ECO:0000313" key="1">
    <source>
        <dbReference type="EMBL" id="PMD16082.1"/>
    </source>
</evidence>
<organism evidence="1 2">
    <name type="scientific">Hyaloscypha hepaticicola</name>
    <dbReference type="NCBI Taxonomy" id="2082293"/>
    <lineage>
        <taxon>Eukaryota</taxon>
        <taxon>Fungi</taxon>
        <taxon>Dikarya</taxon>
        <taxon>Ascomycota</taxon>
        <taxon>Pezizomycotina</taxon>
        <taxon>Leotiomycetes</taxon>
        <taxon>Helotiales</taxon>
        <taxon>Hyaloscyphaceae</taxon>
        <taxon>Hyaloscypha</taxon>
    </lineage>
</organism>
<sequence length="71" mass="7827">MAVNLSMSGVSILSGTILRFYLVSLNRKLDMGEVIEDLDGVGEMGIEGRKREVEERGLPGIAVERGFRFLV</sequence>
<proteinExistence type="predicted"/>
<accession>A0A2J6PPX9</accession>